<evidence type="ECO:0000313" key="2">
    <source>
        <dbReference type="EMBL" id="MWB96341.1"/>
    </source>
</evidence>
<keyword evidence="1" id="KW-0732">Signal</keyword>
<evidence type="ECO:0000313" key="3">
    <source>
        <dbReference type="Proteomes" id="UP000471501"/>
    </source>
</evidence>
<name>A0A6I4NQH0_9FLAO</name>
<dbReference type="Gene3D" id="2.60.40.1120">
    <property type="entry name" value="Carboxypeptidase-like, regulatory domain"/>
    <property type="match status" value="1"/>
</dbReference>
<dbReference type="SUPFAM" id="SSF49464">
    <property type="entry name" value="Carboxypeptidase regulatory domain-like"/>
    <property type="match status" value="1"/>
</dbReference>
<reference evidence="2 3" key="1">
    <citation type="submission" date="2019-12" db="EMBL/GenBank/DDBJ databases">
        <authorList>
            <person name="Kim Y.S."/>
        </authorList>
    </citation>
    <scope>NUCLEOTIDE SEQUENCE [LARGE SCALE GENOMIC DNA]</scope>
    <source>
        <strain evidence="2 3">GA093</strain>
    </source>
</reference>
<proteinExistence type="predicted"/>
<sequence length="344" mass="39548">MISKIQLLFVLMFTVSAYSQTISGSVFDETKVPVPGVSVYLDGTTIGTVTDGNGKYSLEISQNSNIALIIQALGYETIIINDPLKNNDLDSYLIPKQNQLREVIITKEFFTRKQKLAVFKEQLLGKSKAGRSCIIDNEEDILLDYDYKTNVLSATSINPIKVRNTYLGYDVEFNLQDFYVKFYKKSVQSIDATESLFLGTTLYREVKKDSKIEKIRRETYKQSTMNFFKVLANNNWKEAKYTFYKGSFPANPEHYFTITSVGDSKKITVLYNDTEHITLKENKTKFYAEYSVLNKKNQSKIMFYTNEFYVDKFGNNSNSDEIRFSGYLGTRRLGDLLPSNYLPL</sequence>
<feature type="chain" id="PRO_5026005549" description="CarboxypepD_reg-like domain-containing protein" evidence="1">
    <location>
        <begin position="20"/>
        <end position="344"/>
    </location>
</feature>
<keyword evidence="3" id="KW-1185">Reference proteome</keyword>
<dbReference type="Proteomes" id="UP000471501">
    <property type="component" value="Unassembled WGS sequence"/>
</dbReference>
<evidence type="ECO:0008006" key="4">
    <source>
        <dbReference type="Google" id="ProtNLM"/>
    </source>
</evidence>
<dbReference type="InterPro" id="IPR008969">
    <property type="entry name" value="CarboxyPept-like_regulatory"/>
</dbReference>
<organism evidence="2 3">
    <name type="scientific">Flavobacterium hydrocarbonoxydans</name>
    <dbReference type="NCBI Taxonomy" id="2683249"/>
    <lineage>
        <taxon>Bacteria</taxon>
        <taxon>Pseudomonadati</taxon>
        <taxon>Bacteroidota</taxon>
        <taxon>Flavobacteriia</taxon>
        <taxon>Flavobacteriales</taxon>
        <taxon>Flavobacteriaceae</taxon>
        <taxon>Flavobacterium</taxon>
    </lineage>
</organism>
<dbReference type="AlphaFoldDB" id="A0A6I4NQH0"/>
<comment type="caution">
    <text evidence="2">The sequence shown here is derived from an EMBL/GenBank/DDBJ whole genome shotgun (WGS) entry which is preliminary data.</text>
</comment>
<dbReference type="EMBL" id="WSTB01000012">
    <property type="protein sequence ID" value="MWB96341.1"/>
    <property type="molecule type" value="Genomic_DNA"/>
</dbReference>
<evidence type="ECO:0000256" key="1">
    <source>
        <dbReference type="SAM" id="SignalP"/>
    </source>
</evidence>
<dbReference type="Pfam" id="PF13715">
    <property type="entry name" value="CarbopepD_reg_2"/>
    <property type="match status" value="1"/>
</dbReference>
<protein>
    <recommendedName>
        <fullName evidence="4">CarboxypepD_reg-like domain-containing protein</fullName>
    </recommendedName>
</protein>
<gene>
    <name evidence="2" type="ORF">GON26_18415</name>
</gene>
<feature type="signal peptide" evidence="1">
    <location>
        <begin position="1"/>
        <end position="19"/>
    </location>
</feature>
<accession>A0A6I4NQH0</accession>
<dbReference type="RefSeq" id="WP_160376237.1">
    <property type="nucleotide sequence ID" value="NZ_WSTB01000012.1"/>
</dbReference>